<sequence>MKKLPPQNAQTAICGKSGMAESVTERDTPFYAAAFGGRPSENKEVHFQMA</sequence>
<comment type="caution">
    <text evidence="1">The sequence shown here is derived from an EMBL/GenBank/DDBJ whole genome shotgun (WGS) entry which is preliminary data.</text>
</comment>
<gene>
    <name evidence="1" type="ORF">NEIELOOT_02271</name>
</gene>
<evidence type="ECO:0000313" key="1">
    <source>
        <dbReference type="EMBL" id="EFE48917.1"/>
    </source>
</evidence>
<dbReference type="EMBL" id="ADBF01000230">
    <property type="protein sequence ID" value="EFE48917.1"/>
    <property type="molecule type" value="Genomic_DNA"/>
</dbReference>
<dbReference type="Proteomes" id="UP000005536">
    <property type="component" value="Unassembled WGS sequence"/>
</dbReference>
<proteinExistence type="predicted"/>
<reference evidence="1 2" key="1">
    <citation type="submission" date="2010-02" db="EMBL/GenBank/DDBJ databases">
        <authorList>
            <person name="Weinstock G."/>
            <person name="Sodergren E."/>
            <person name="Clifton S."/>
            <person name="Fulton L."/>
            <person name="Fulton B."/>
            <person name="Courtney L."/>
            <person name="Fronick C."/>
            <person name="Harrison M."/>
            <person name="Strong C."/>
            <person name="Farmer C."/>
            <person name="Delahaunty K."/>
            <person name="Markovic C."/>
            <person name="Hall O."/>
            <person name="Minx P."/>
            <person name="Tomlinson C."/>
            <person name="Mitreva M."/>
            <person name="Nelson J."/>
            <person name="Hou S."/>
            <person name="Wollam A."/>
            <person name="Pepin K.H."/>
            <person name="Johnson M."/>
            <person name="Bhonagiri V."/>
            <person name="Zhang X."/>
            <person name="Suruliraj S."/>
            <person name="Warren W."/>
            <person name="Chinwalla A."/>
            <person name="Mardis E.R."/>
            <person name="Wilson R.K."/>
        </authorList>
    </citation>
    <scope>NUCLEOTIDE SEQUENCE [LARGE SCALE GENOMIC DNA]</scope>
    <source>
        <strain evidence="1 2">ATCC 29315</strain>
    </source>
</reference>
<protein>
    <submittedName>
        <fullName evidence="1">Uncharacterized protein</fullName>
    </submittedName>
</protein>
<name>D4DT69_NEIEG</name>
<evidence type="ECO:0000313" key="2">
    <source>
        <dbReference type="Proteomes" id="UP000005536"/>
    </source>
</evidence>
<accession>D4DT69</accession>
<dbReference type="AlphaFoldDB" id="D4DT69"/>
<organism evidence="1 2">
    <name type="scientific">Neisseria elongata subsp. glycolytica ATCC 29315</name>
    <dbReference type="NCBI Taxonomy" id="546263"/>
    <lineage>
        <taxon>Bacteria</taxon>
        <taxon>Pseudomonadati</taxon>
        <taxon>Pseudomonadota</taxon>
        <taxon>Betaproteobacteria</taxon>
        <taxon>Neisseriales</taxon>
        <taxon>Neisseriaceae</taxon>
        <taxon>Neisseria</taxon>
    </lineage>
</organism>